<protein>
    <submittedName>
        <fullName evidence="2">Glycoside hydrolase</fullName>
    </submittedName>
</protein>
<accession>A0A9P7YWW6</accession>
<feature type="chain" id="PRO_5040232010" evidence="1">
    <location>
        <begin position="23"/>
        <end position="388"/>
    </location>
</feature>
<dbReference type="Pfam" id="PF03663">
    <property type="entry name" value="Glyco_hydro_76"/>
    <property type="match status" value="1"/>
</dbReference>
<feature type="signal peptide" evidence="1">
    <location>
        <begin position="1"/>
        <end position="22"/>
    </location>
</feature>
<dbReference type="SUPFAM" id="SSF48208">
    <property type="entry name" value="Six-hairpin glycosidases"/>
    <property type="match status" value="1"/>
</dbReference>
<reference evidence="2" key="1">
    <citation type="journal article" date="2021" name="IMA Fungus">
        <title>Genomic characterization of three marine fungi, including Emericellopsis atlantica sp. nov. with signatures of a generalist lifestyle and marine biomass degradation.</title>
        <authorList>
            <person name="Hagestad O.C."/>
            <person name="Hou L."/>
            <person name="Andersen J.H."/>
            <person name="Hansen E.H."/>
            <person name="Altermark B."/>
            <person name="Li C."/>
            <person name="Kuhnert E."/>
            <person name="Cox R.J."/>
            <person name="Crous P.W."/>
            <person name="Spatafora J.W."/>
            <person name="Lail K."/>
            <person name="Amirebrahimi M."/>
            <person name="Lipzen A."/>
            <person name="Pangilinan J."/>
            <person name="Andreopoulos W."/>
            <person name="Hayes R.D."/>
            <person name="Ng V."/>
            <person name="Grigoriev I.V."/>
            <person name="Jackson S.A."/>
            <person name="Sutton T.D.S."/>
            <person name="Dobson A.D.W."/>
            <person name="Rama T."/>
        </authorList>
    </citation>
    <scope>NUCLEOTIDE SEQUENCE</scope>
    <source>
        <strain evidence="2">TRa3180A</strain>
    </source>
</reference>
<keyword evidence="2" id="KW-0378">Hydrolase</keyword>
<gene>
    <name evidence="2" type="ORF">BJ878DRAFT_227131</name>
</gene>
<dbReference type="Proteomes" id="UP000887226">
    <property type="component" value="Unassembled WGS sequence"/>
</dbReference>
<dbReference type="PANTHER" id="PTHR47791">
    <property type="entry name" value="MEIOTICALLY UP-REGULATED GENE 191 PROTEIN"/>
    <property type="match status" value="1"/>
</dbReference>
<organism evidence="2 3">
    <name type="scientific">Calycina marina</name>
    <dbReference type="NCBI Taxonomy" id="1763456"/>
    <lineage>
        <taxon>Eukaryota</taxon>
        <taxon>Fungi</taxon>
        <taxon>Dikarya</taxon>
        <taxon>Ascomycota</taxon>
        <taxon>Pezizomycotina</taxon>
        <taxon>Leotiomycetes</taxon>
        <taxon>Helotiales</taxon>
        <taxon>Pezizellaceae</taxon>
        <taxon>Calycina</taxon>
    </lineage>
</organism>
<dbReference type="InterPro" id="IPR005198">
    <property type="entry name" value="Glyco_hydro_76"/>
</dbReference>
<dbReference type="InterPro" id="IPR053169">
    <property type="entry name" value="MUG_Protein"/>
</dbReference>
<evidence type="ECO:0000313" key="3">
    <source>
        <dbReference type="Proteomes" id="UP000887226"/>
    </source>
</evidence>
<sequence>MYLQITLIVAILSQINIAAAWAREEPSIQHPRLVLPRFPIHRRTTDQDYVNYVIAASNQMMTWYDASTGLFDGAWWNSANVVTTLANFYEKFPDEIGHITDQVFPTTLVQAPKALGYTGFLNGFYDDELWWALAWIKVFDVTGEERYLTQAALIFEDAKISYGSSSCGALWWDKSHSGTNSVENELYLTTAAKLANRLPSTPSSGYYYSEAIKSYNWFVGSGLINSDNLINDHLSASPDCANDFSTSIFTYNQGILLSGLTELAWSAPDPAMYNDLANTLAMAGLAHFTDANGLLHELVCEPNCSADLQQFKGIFSRNILFMINRMNGITDAQRATYIKFLQVNANSIWANDQVDNQLGVVWSGPKGAVTIQTQSSALDVIVGAACVS</sequence>
<dbReference type="OrthoDB" id="9984024at2759"/>
<dbReference type="Gene3D" id="1.50.10.20">
    <property type="match status" value="1"/>
</dbReference>
<evidence type="ECO:0000256" key="1">
    <source>
        <dbReference type="SAM" id="SignalP"/>
    </source>
</evidence>
<keyword evidence="1" id="KW-0732">Signal</keyword>
<dbReference type="PANTHER" id="PTHR47791:SF1">
    <property type="entry name" value="ENDO MANNANASE, GH76 FAMILY (EUROFUNG)"/>
    <property type="match status" value="1"/>
</dbReference>
<dbReference type="EMBL" id="MU254207">
    <property type="protein sequence ID" value="KAG9241474.1"/>
    <property type="molecule type" value="Genomic_DNA"/>
</dbReference>
<comment type="caution">
    <text evidence="2">The sequence shown here is derived from an EMBL/GenBank/DDBJ whole genome shotgun (WGS) entry which is preliminary data.</text>
</comment>
<dbReference type="GO" id="GO:0016787">
    <property type="term" value="F:hydrolase activity"/>
    <property type="evidence" value="ECO:0007669"/>
    <property type="project" value="UniProtKB-KW"/>
</dbReference>
<dbReference type="GO" id="GO:0005975">
    <property type="term" value="P:carbohydrate metabolic process"/>
    <property type="evidence" value="ECO:0007669"/>
    <property type="project" value="InterPro"/>
</dbReference>
<evidence type="ECO:0000313" key="2">
    <source>
        <dbReference type="EMBL" id="KAG9241474.1"/>
    </source>
</evidence>
<proteinExistence type="predicted"/>
<keyword evidence="3" id="KW-1185">Reference proteome</keyword>
<dbReference type="InterPro" id="IPR008928">
    <property type="entry name" value="6-hairpin_glycosidase_sf"/>
</dbReference>
<name>A0A9P7YWW6_9HELO</name>
<dbReference type="AlphaFoldDB" id="A0A9P7YWW6"/>